<feature type="region of interest" description="Disordered" evidence="1">
    <location>
        <begin position="157"/>
        <end position="209"/>
    </location>
</feature>
<dbReference type="OrthoDB" id="3070236at2759"/>
<keyword evidence="2" id="KW-1133">Transmembrane helix</keyword>
<organism evidence="3 4">
    <name type="scientific">Mycena indigotica</name>
    <dbReference type="NCBI Taxonomy" id="2126181"/>
    <lineage>
        <taxon>Eukaryota</taxon>
        <taxon>Fungi</taxon>
        <taxon>Dikarya</taxon>
        <taxon>Basidiomycota</taxon>
        <taxon>Agaricomycotina</taxon>
        <taxon>Agaricomycetes</taxon>
        <taxon>Agaricomycetidae</taxon>
        <taxon>Agaricales</taxon>
        <taxon>Marasmiineae</taxon>
        <taxon>Mycenaceae</taxon>
        <taxon>Mycena</taxon>
    </lineage>
</organism>
<dbReference type="Proteomes" id="UP000636479">
    <property type="component" value="Unassembled WGS sequence"/>
</dbReference>
<protein>
    <submittedName>
        <fullName evidence="3">MFS general substrate transporter</fullName>
    </submittedName>
</protein>
<evidence type="ECO:0000313" key="3">
    <source>
        <dbReference type="EMBL" id="KAF7314990.1"/>
    </source>
</evidence>
<keyword evidence="2" id="KW-0472">Membrane</keyword>
<comment type="caution">
    <text evidence="3">The sequence shown here is derived from an EMBL/GenBank/DDBJ whole genome shotgun (WGS) entry which is preliminary data.</text>
</comment>
<feature type="transmembrane region" description="Helical" evidence="2">
    <location>
        <begin position="12"/>
        <end position="40"/>
    </location>
</feature>
<dbReference type="EMBL" id="JACAZF010000001">
    <property type="protein sequence ID" value="KAF7314990.1"/>
    <property type="molecule type" value="Genomic_DNA"/>
</dbReference>
<accession>A0A8H6TA56</accession>
<dbReference type="RefSeq" id="XP_037225013.1">
    <property type="nucleotide sequence ID" value="XM_037357103.1"/>
</dbReference>
<reference evidence="3" key="1">
    <citation type="submission" date="2020-05" db="EMBL/GenBank/DDBJ databases">
        <title>Mycena genomes resolve the evolution of fungal bioluminescence.</title>
        <authorList>
            <person name="Tsai I.J."/>
        </authorList>
    </citation>
    <scope>NUCLEOTIDE SEQUENCE</scope>
    <source>
        <strain evidence="3">171206Taipei</strain>
    </source>
</reference>
<sequence length="354" mass="38791">MPALSARSTPTINVALAVVCTMAGIALVAILIAVAFRVVVWRRSGRAPRPRVAVTPPQTSPLQEFMSITPFTSTTPFTNAAQREELYEKPWEIDHRQDFSTGSAVGQGKPLVVDQRLPVYYDDSVPLMQRQESSNSAHEPLPIVISPPTSRKLHPLVIPQPPSSEPLPIVIPPPPSREPHPLVIPEPQTYEPSPSSSDSEYSQRSAGAMTARNIQRLQTMDLASPPPPVPAIPAHLTRQGKERAVTEEEEEELITSPTLNDTLHLGLRSELPPEAQPLSRGDTVNVSTLLKSRAQRQSNSSVQRSQTRTSYIERAGSIKEVPELPVARNFYVHNPTTNTSLDNLVASNGHNELN</sequence>
<feature type="compositionally biased region" description="Pro residues" evidence="1">
    <location>
        <begin position="158"/>
        <end position="176"/>
    </location>
</feature>
<name>A0A8H6TA56_9AGAR</name>
<keyword evidence="4" id="KW-1185">Reference proteome</keyword>
<gene>
    <name evidence="3" type="ORF">MIND_00013100</name>
</gene>
<dbReference type="AlphaFoldDB" id="A0A8H6TA56"/>
<feature type="compositionally biased region" description="Low complexity" evidence="1">
    <location>
        <begin position="190"/>
        <end position="202"/>
    </location>
</feature>
<evidence type="ECO:0000313" key="4">
    <source>
        <dbReference type="Proteomes" id="UP000636479"/>
    </source>
</evidence>
<evidence type="ECO:0000256" key="1">
    <source>
        <dbReference type="SAM" id="MobiDB-lite"/>
    </source>
</evidence>
<dbReference type="GeneID" id="59339619"/>
<keyword evidence="2" id="KW-0812">Transmembrane</keyword>
<evidence type="ECO:0000256" key="2">
    <source>
        <dbReference type="SAM" id="Phobius"/>
    </source>
</evidence>
<proteinExistence type="predicted"/>